<keyword evidence="1 2" id="KW-0129">CBS domain</keyword>
<feature type="domain" description="CBS" evidence="3">
    <location>
        <begin position="7"/>
        <end position="63"/>
    </location>
</feature>
<evidence type="ECO:0000256" key="1">
    <source>
        <dbReference type="ARBA" id="ARBA00023122"/>
    </source>
</evidence>
<gene>
    <name evidence="5" type="ORF">ACFOY7_11195</name>
</gene>
<dbReference type="SUPFAM" id="SSF54631">
    <property type="entry name" value="CBS-domain pair"/>
    <property type="match status" value="1"/>
</dbReference>
<feature type="domain" description="ACT" evidence="4">
    <location>
        <begin position="138"/>
        <end position="202"/>
    </location>
</feature>
<keyword evidence="6" id="KW-1185">Reference proteome</keyword>
<evidence type="ECO:0000259" key="4">
    <source>
        <dbReference type="PROSITE" id="PS51671"/>
    </source>
</evidence>
<evidence type="ECO:0000256" key="2">
    <source>
        <dbReference type="PROSITE-ProRule" id="PRU00703"/>
    </source>
</evidence>
<sequence length="202" mass="23223">MLVKEIMKRQVFTLRKNNSIADAIKLFKEHHIRHIPVVNKSQHVIGIISDRDVRDASPSVLDKEVDQSLFNQSIDNIMTSPVITTHPSEYFEDVAAIFYEKEIACLPVTNKKLVGIITEKDMLYTFIQLTGTHSPSTQIEIKVPDRVGVLSDVSNLFSRRRIKIVSVYTYPSPNQSEYKIVSISNSNNESTYYNERHRKDRV</sequence>
<dbReference type="SMART" id="SM00116">
    <property type="entry name" value="CBS"/>
    <property type="match status" value="2"/>
</dbReference>
<comment type="caution">
    <text evidence="5">The sequence shown here is derived from an EMBL/GenBank/DDBJ whole genome shotgun (WGS) entry which is preliminary data.</text>
</comment>
<dbReference type="PROSITE" id="PS51371">
    <property type="entry name" value="CBS"/>
    <property type="match status" value="2"/>
</dbReference>
<protein>
    <submittedName>
        <fullName evidence="5">CBS and ACT domain-containing protein</fullName>
    </submittedName>
</protein>
<dbReference type="RefSeq" id="WP_390252166.1">
    <property type="nucleotide sequence ID" value="NZ_JBHSDT010000008.1"/>
</dbReference>
<reference evidence="6" key="1">
    <citation type="journal article" date="2019" name="Int. J. Syst. Evol. Microbiol.">
        <title>The Global Catalogue of Microorganisms (GCM) 10K type strain sequencing project: providing services to taxonomists for standard genome sequencing and annotation.</title>
        <authorList>
            <consortium name="The Broad Institute Genomics Platform"/>
            <consortium name="The Broad Institute Genome Sequencing Center for Infectious Disease"/>
            <person name="Wu L."/>
            <person name="Ma J."/>
        </authorList>
    </citation>
    <scope>NUCLEOTIDE SEQUENCE [LARGE SCALE GENOMIC DNA]</scope>
    <source>
        <strain evidence="6">CCUG 37865</strain>
    </source>
</reference>
<dbReference type="PANTHER" id="PTHR43080:SF2">
    <property type="entry name" value="CBS DOMAIN-CONTAINING PROTEIN"/>
    <property type="match status" value="1"/>
</dbReference>
<dbReference type="InterPro" id="IPR046342">
    <property type="entry name" value="CBS_dom_sf"/>
</dbReference>
<dbReference type="Gene3D" id="3.10.580.10">
    <property type="entry name" value="CBS-domain"/>
    <property type="match status" value="1"/>
</dbReference>
<dbReference type="CDD" id="cd04584">
    <property type="entry name" value="CBS_pair_AcuB_like"/>
    <property type="match status" value="1"/>
</dbReference>
<dbReference type="InterPro" id="IPR051257">
    <property type="entry name" value="Diverse_CBS-Domain"/>
</dbReference>
<evidence type="ECO:0000313" key="6">
    <source>
        <dbReference type="Proteomes" id="UP001595882"/>
    </source>
</evidence>
<dbReference type="SUPFAM" id="SSF55021">
    <property type="entry name" value="ACT-like"/>
    <property type="match status" value="1"/>
</dbReference>
<dbReference type="PROSITE" id="PS51671">
    <property type="entry name" value="ACT"/>
    <property type="match status" value="1"/>
</dbReference>
<dbReference type="PANTHER" id="PTHR43080">
    <property type="entry name" value="CBS DOMAIN-CONTAINING PROTEIN CBSX3, MITOCHONDRIAL"/>
    <property type="match status" value="1"/>
</dbReference>
<accession>A0ABV8WX44</accession>
<organism evidence="5 6">
    <name type="scientific">Gracilibacillus xinjiangensis</name>
    <dbReference type="NCBI Taxonomy" id="1193282"/>
    <lineage>
        <taxon>Bacteria</taxon>
        <taxon>Bacillati</taxon>
        <taxon>Bacillota</taxon>
        <taxon>Bacilli</taxon>
        <taxon>Bacillales</taxon>
        <taxon>Bacillaceae</taxon>
        <taxon>Gracilibacillus</taxon>
    </lineage>
</organism>
<name>A0ABV8WX44_9BACI</name>
<dbReference type="Pfam" id="PF00571">
    <property type="entry name" value="CBS"/>
    <property type="match status" value="2"/>
</dbReference>
<evidence type="ECO:0000313" key="5">
    <source>
        <dbReference type="EMBL" id="MFC4403633.1"/>
    </source>
</evidence>
<dbReference type="Proteomes" id="UP001595882">
    <property type="component" value="Unassembled WGS sequence"/>
</dbReference>
<proteinExistence type="predicted"/>
<dbReference type="InterPro" id="IPR002912">
    <property type="entry name" value="ACT_dom"/>
</dbReference>
<dbReference type="InterPro" id="IPR000644">
    <property type="entry name" value="CBS_dom"/>
</dbReference>
<feature type="domain" description="CBS" evidence="3">
    <location>
        <begin position="78"/>
        <end position="136"/>
    </location>
</feature>
<dbReference type="EMBL" id="JBHSDT010000008">
    <property type="protein sequence ID" value="MFC4403633.1"/>
    <property type="molecule type" value="Genomic_DNA"/>
</dbReference>
<evidence type="ECO:0000259" key="3">
    <source>
        <dbReference type="PROSITE" id="PS51371"/>
    </source>
</evidence>
<dbReference type="Pfam" id="PF01842">
    <property type="entry name" value="ACT"/>
    <property type="match status" value="1"/>
</dbReference>
<dbReference type="InterPro" id="IPR045865">
    <property type="entry name" value="ACT-like_dom_sf"/>
</dbReference>